<evidence type="ECO:0000313" key="2">
    <source>
        <dbReference type="Proteomes" id="UP001596457"/>
    </source>
</evidence>
<comment type="caution">
    <text evidence="1">The sequence shown here is derived from an EMBL/GenBank/DDBJ whole genome shotgun (WGS) entry which is preliminary data.</text>
</comment>
<protein>
    <recommendedName>
        <fullName evidence="3">DUF2442 domain-containing protein</fullName>
    </recommendedName>
</protein>
<dbReference type="Proteomes" id="UP001596457">
    <property type="component" value="Unassembled WGS sequence"/>
</dbReference>
<dbReference type="RefSeq" id="WP_382198099.1">
    <property type="nucleotide sequence ID" value="NZ_JBHTBZ010000004.1"/>
</dbReference>
<dbReference type="InterPro" id="IPR036782">
    <property type="entry name" value="NE0471-like_N"/>
</dbReference>
<organism evidence="1 2">
    <name type="scientific">Hydrogenophaga defluvii</name>
    <dbReference type="NCBI Taxonomy" id="249410"/>
    <lineage>
        <taxon>Bacteria</taxon>
        <taxon>Pseudomonadati</taxon>
        <taxon>Pseudomonadota</taxon>
        <taxon>Betaproteobacteria</taxon>
        <taxon>Burkholderiales</taxon>
        <taxon>Comamonadaceae</taxon>
        <taxon>Hydrogenophaga</taxon>
    </lineage>
</organism>
<reference evidence="2" key="1">
    <citation type="journal article" date="2019" name="Int. J. Syst. Evol. Microbiol.">
        <title>The Global Catalogue of Microorganisms (GCM) 10K type strain sequencing project: providing services to taxonomists for standard genome sequencing and annotation.</title>
        <authorList>
            <consortium name="The Broad Institute Genomics Platform"/>
            <consortium name="The Broad Institute Genome Sequencing Center for Infectious Disease"/>
            <person name="Wu L."/>
            <person name="Ma J."/>
        </authorList>
    </citation>
    <scope>NUCLEOTIDE SEQUENCE [LARGE SCALE GENOMIC DNA]</scope>
    <source>
        <strain evidence="2">CCUG 53903</strain>
    </source>
</reference>
<evidence type="ECO:0000313" key="1">
    <source>
        <dbReference type="EMBL" id="MFC7459064.1"/>
    </source>
</evidence>
<dbReference type="Gene3D" id="3.30.2020.10">
    <property type="entry name" value="NE0471-like N-terminal domain"/>
    <property type="match status" value="1"/>
</dbReference>
<keyword evidence="2" id="KW-1185">Reference proteome</keyword>
<accession>A0ABW2S6K0</accession>
<proteinExistence type="predicted"/>
<sequence length="94" mass="10635">MNPCSAFKEQTVIKLLKFACGADFQVELWFSDHSQGHWDAQPYLRTHQGPLLEPLREASYFRRCCIDAGALCWPNGLELSAARLHELTAARETA</sequence>
<name>A0ABW2S6K0_9BURK</name>
<evidence type="ECO:0008006" key="3">
    <source>
        <dbReference type="Google" id="ProtNLM"/>
    </source>
</evidence>
<gene>
    <name evidence="1" type="ORF">ACFQU0_01315</name>
</gene>
<dbReference type="SUPFAM" id="SSF143880">
    <property type="entry name" value="NE0471 N-terminal domain-like"/>
    <property type="match status" value="1"/>
</dbReference>
<dbReference type="EMBL" id="JBHTBZ010000004">
    <property type="protein sequence ID" value="MFC7459064.1"/>
    <property type="molecule type" value="Genomic_DNA"/>
</dbReference>